<organism evidence="8 9">
    <name type="scientific">Brevundimonas aurifodinae</name>
    <dbReference type="NCBI Taxonomy" id="1508312"/>
    <lineage>
        <taxon>Bacteria</taxon>
        <taxon>Pseudomonadati</taxon>
        <taxon>Pseudomonadota</taxon>
        <taxon>Alphaproteobacteria</taxon>
        <taxon>Caulobacterales</taxon>
        <taxon>Caulobacteraceae</taxon>
        <taxon>Brevundimonas</taxon>
    </lineage>
</organism>
<proteinExistence type="inferred from homology"/>
<dbReference type="NCBIfam" id="TIGR00608">
    <property type="entry name" value="radc"/>
    <property type="match status" value="1"/>
</dbReference>
<dbReference type="InterPro" id="IPR010994">
    <property type="entry name" value="RuvA_2-like"/>
</dbReference>
<dbReference type="InterPro" id="IPR020891">
    <property type="entry name" value="UPF0758_CS"/>
</dbReference>
<evidence type="ECO:0000256" key="3">
    <source>
        <dbReference type="ARBA" id="ARBA00022801"/>
    </source>
</evidence>
<dbReference type="SUPFAM" id="SSF47781">
    <property type="entry name" value="RuvA domain 2-like"/>
    <property type="match status" value="1"/>
</dbReference>
<dbReference type="Gene3D" id="3.40.140.10">
    <property type="entry name" value="Cytidine Deaminase, domain 2"/>
    <property type="match status" value="1"/>
</dbReference>
<feature type="domain" description="MPN" evidence="7">
    <location>
        <begin position="82"/>
        <end position="204"/>
    </location>
</feature>
<comment type="similarity">
    <text evidence="6">Belongs to the UPF0758 family.</text>
</comment>
<evidence type="ECO:0000256" key="2">
    <source>
        <dbReference type="ARBA" id="ARBA00022723"/>
    </source>
</evidence>
<reference evidence="8 9" key="1">
    <citation type="submission" date="2024-06" db="EMBL/GenBank/DDBJ databases">
        <title>Brevundimonas sp. C11.</title>
        <authorList>
            <person name="Maltman C."/>
        </authorList>
    </citation>
    <scope>NUCLEOTIDE SEQUENCE [LARGE SCALE GENOMIC DNA]</scope>
    <source>
        <strain evidence="8 9">C11</strain>
    </source>
</reference>
<name>A0ABV1NL45_9CAUL</name>
<dbReference type="CDD" id="cd08071">
    <property type="entry name" value="MPN_DUF2466"/>
    <property type="match status" value="1"/>
</dbReference>
<accession>A0ABV1NL45</accession>
<dbReference type="NCBIfam" id="NF000642">
    <property type="entry name" value="PRK00024.1"/>
    <property type="match status" value="1"/>
</dbReference>
<dbReference type="RefSeq" id="WP_349683738.1">
    <property type="nucleotide sequence ID" value="NZ_JBEGDD010000003.1"/>
</dbReference>
<dbReference type="SUPFAM" id="SSF102712">
    <property type="entry name" value="JAB1/MPN domain"/>
    <property type="match status" value="1"/>
</dbReference>
<evidence type="ECO:0000256" key="1">
    <source>
        <dbReference type="ARBA" id="ARBA00022670"/>
    </source>
</evidence>
<evidence type="ECO:0000259" key="7">
    <source>
        <dbReference type="PROSITE" id="PS50249"/>
    </source>
</evidence>
<dbReference type="EMBL" id="JBEGDD010000003">
    <property type="protein sequence ID" value="MEQ7154573.1"/>
    <property type="molecule type" value="Genomic_DNA"/>
</dbReference>
<keyword evidence="1" id="KW-0645">Protease</keyword>
<evidence type="ECO:0000313" key="9">
    <source>
        <dbReference type="Proteomes" id="UP001445732"/>
    </source>
</evidence>
<dbReference type="InterPro" id="IPR001405">
    <property type="entry name" value="UPF0758"/>
</dbReference>
<dbReference type="PROSITE" id="PS01302">
    <property type="entry name" value="UPF0758"/>
    <property type="match status" value="1"/>
</dbReference>
<keyword evidence="4" id="KW-0862">Zinc</keyword>
<evidence type="ECO:0000256" key="4">
    <source>
        <dbReference type="ARBA" id="ARBA00022833"/>
    </source>
</evidence>
<evidence type="ECO:0000313" key="8">
    <source>
        <dbReference type="EMBL" id="MEQ7154573.1"/>
    </source>
</evidence>
<dbReference type="PANTHER" id="PTHR30471">
    <property type="entry name" value="DNA REPAIR PROTEIN RADC"/>
    <property type="match status" value="1"/>
</dbReference>
<dbReference type="PROSITE" id="PS50249">
    <property type="entry name" value="MPN"/>
    <property type="match status" value="1"/>
</dbReference>
<keyword evidence="2" id="KW-0479">Metal-binding</keyword>
<protein>
    <submittedName>
        <fullName evidence="8">DNA repair protein RadC</fullName>
    </submittedName>
</protein>
<dbReference type="InterPro" id="IPR037518">
    <property type="entry name" value="MPN"/>
</dbReference>
<dbReference type="Proteomes" id="UP001445732">
    <property type="component" value="Unassembled WGS sequence"/>
</dbReference>
<dbReference type="Pfam" id="PF04002">
    <property type="entry name" value="RadC"/>
    <property type="match status" value="1"/>
</dbReference>
<keyword evidence="5" id="KW-0482">Metalloprotease</keyword>
<evidence type="ECO:0000256" key="6">
    <source>
        <dbReference type="RuleBase" id="RU003797"/>
    </source>
</evidence>
<evidence type="ECO:0000256" key="5">
    <source>
        <dbReference type="ARBA" id="ARBA00023049"/>
    </source>
</evidence>
<comment type="caution">
    <text evidence="8">The sequence shown here is derived from an EMBL/GenBank/DDBJ whole genome shotgun (WGS) entry which is preliminary data.</text>
</comment>
<keyword evidence="3" id="KW-0378">Hydrolase</keyword>
<gene>
    <name evidence="8" type="primary">radC</name>
    <name evidence="8" type="ORF">ABN401_05035</name>
</gene>
<sequence length="204" mass="22291">MENIDDQGLLCLLLDRSLAGTAVEPVAAELINRFGGLGEIVSADLPELSRITGLGPTTILDLKLLRQFSIRVARSNACGRPIMSSWAALVSYTRTALAHLPREQFRALYLDRRNILMRDELVADGSVDHAPVYPREVVRRALELSASALILVHNHPSGDPTPSQADITVTRQIIEAAKVFGLQVHDHLIIGREGTASFRTLGLI</sequence>
<dbReference type="InterPro" id="IPR025657">
    <property type="entry name" value="RadC_JAB"/>
</dbReference>
<keyword evidence="9" id="KW-1185">Reference proteome</keyword>
<dbReference type="PANTHER" id="PTHR30471:SF3">
    <property type="entry name" value="UPF0758 PROTEIN YEES-RELATED"/>
    <property type="match status" value="1"/>
</dbReference>